<name>A0A1D6K3Y3_MAIZE</name>
<dbReference type="AlphaFoldDB" id="A0A1D6K3Y3"/>
<evidence type="ECO:0000313" key="1">
    <source>
        <dbReference type="EMBL" id="ONL98338.1"/>
    </source>
</evidence>
<dbReference type="EMBL" id="CM007647">
    <property type="protein sequence ID" value="ONL98338.1"/>
    <property type="molecule type" value="Genomic_DNA"/>
</dbReference>
<sequence>MKNSHLCPCCAIQGRRFRRPGSTHNLRSPGNRHMSPPPPPLVGLHRSSPALRRRSHVLYGMPKGHAVTPTPNTPPPPLFCPSATGCIPGAR</sequence>
<protein>
    <submittedName>
        <fullName evidence="1">Uncharacterized protein</fullName>
    </submittedName>
</protein>
<reference evidence="1" key="1">
    <citation type="submission" date="2015-12" db="EMBL/GenBank/DDBJ databases">
        <title>Update maize B73 reference genome by single molecule sequencing technologies.</title>
        <authorList>
            <consortium name="Maize Genome Sequencing Project"/>
            <person name="Ware D."/>
        </authorList>
    </citation>
    <scope>NUCLEOTIDE SEQUENCE [LARGE SCALE GENOMIC DNA]</scope>
    <source>
        <tissue evidence="1">Seedling</tissue>
    </source>
</reference>
<accession>A0A1D6K3Y3</accession>
<organism evidence="1">
    <name type="scientific">Zea mays</name>
    <name type="common">Maize</name>
    <dbReference type="NCBI Taxonomy" id="4577"/>
    <lineage>
        <taxon>Eukaryota</taxon>
        <taxon>Viridiplantae</taxon>
        <taxon>Streptophyta</taxon>
        <taxon>Embryophyta</taxon>
        <taxon>Tracheophyta</taxon>
        <taxon>Spermatophyta</taxon>
        <taxon>Magnoliopsida</taxon>
        <taxon>Liliopsida</taxon>
        <taxon>Poales</taxon>
        <taxon>Poaceae</taxon>
        <taxon>PACMAD clade</taxon>
        <taxon>Panicoideae</taxon>
        <taxon>Andropogonodae</taxon>
        <taxon>Andropogoneae</taxon>
        <taxon>Tripsacinae</taxon>
        <taxon>Zea</taxon>
    </lineage>
</organism>
<dbReference type="InParanoid" id="A0A1D6K3Y3"/>
<gene>
    <name evidence="1" type="ORF">ZEAMMB73_Zm00001d029262</name>
</gene>
<proteinExistence type="predicted"/>